<name>A0ACD2ZYW5_9AGAR</name>
<keyword evidence="2" id="KW-1185">Reference proteome</keyword>
<accession>A0ACD2ZYW5</accession>
<proteinExistence type="predicted"/>
<reference evidence="1 2" key="1">
    <citation type="journal article" date="2019" name="Nat. Ecol. Evol.">
        <title>Megaphylogeny resolves global patterns of mushroom evolution.</title>
        <authorList>
            <person name="Varga T."/>
            <person name="Krizsan K."/>
            <person name="Foldi C."/>
            <person name="Dima B."/>
            <person name="Sanchez-Garcia M."/>
            <person name="Sanchez-Ramirez S."/>
            <person name="Szollosi G.J."/>
            <person name="Szarkandi J.G."/>
            <person name="Papp V."/>
            <person name="Albert L."/>
            <person name="Andreopoulos W."/>
            <person name="Angelini C."/>
            <person name="Antonin V."/>
            <person name="Barry K.W."/>
            <person name="Bougher N.L."/>
            <person name="Buchanan P."/>
            <person name="Buyck B."/>
            <person name="Bense V."/>
            <person name="Catcheside P."/>
            <person name="Chovatia M."/>
            <person name="Cooper J."/>
            <person name="Damon W."/>
            <person name="Desjardin D."/>
            <person name="Finy P."/>
            <person name="Geml J."/>
            <person name="Haridas S."/>
            <person name="Hughes K."/>
            <person name="Justo A."/>
            <person name="Karasinski D."/>
            <person name="Kautmanova I."/>
            <person name="Kiss B."/>
            <person name="Kocsube S."/>
            <person name="Kotiranta H."/>
            <person name="LaButti K.M."/>
            <person name="Lechner B.E."/>
            <person name="Liimatainen K."/>
            <person name="Lipzen A."/>
            <person name="Lukacs Z."/>
            <person name="Mihaltcheva S."/>
            <person name="Morgado L.N."/>
            <person name="Niskanen T."/>
            <person name="Noordeloos M.E."/>
            <person name="Ohm R.A."/>
            <person name="Ortiz-Santana B."/>
            <person name="Ovrebo C."/>
            <person name="Racz N."/>
            <person name="Riley R."/>
            <person name="Savchenko A."/>
            <person name="Shiryaev A."/>
            <person name="Soop K."/>
            <person name="Spirin V."/>
            <person name="Szebenyi C."/>
            <person name="Tomsovsky M."/>
            <person name="Tulloss R.E."/>
            <person name="Uehling J."/>
            <person name="Grigoriev I.V."/>
            <person name="Vagvolgyi C."/>
            <person name="Papp T."/>
            <person name="Martin F.M."/>
            <person name="Miettinen O."/>
            <person name="Hibbett D.S."/>
            <person name="Nagy L.G."/>
        </authorList>
    </citation>
    <scope>NUCLEOTIDE SEQUENCE [LARGE SCALE GENOMIC DNA]</scope>
    <source>
        <strain evidence="1 2">NL-1719</strain>
    </source>
</reference>
<organism evidence="1 2">
    <name type="scientific">Pluteus cervinus</name>
    <dbReference type="NCBI Taxonomy" id="181527"/>
    <lineage>
        <taxon>Eukaryota</taxon>
        <taxon>Fungi</taxon>
        <taxon>Dikarya</taxon>
        <taxon>Basidiomycota</taxon>
        <taxon>Agaricomycotina</taxon>
        <taxon>Agaricomycetes</taxon>
        <taxon>Agaricomycetidae</taxon>
        <taxon>Agaricales</taxon>
        <taxon>Pluteineae</taxon>
        <taxon>Pluteaceae</taxon>
        <taxon>Pluteus</taxon>
    </lineage>
</organism>
<dbReference type="Proteomes" id="UP000308600">
    <property type="component" value="Unassembled WGS sequence"/>
</dbReference>
<protein>
    <submittedName>
        <fullName evidence="1">Uncharacterized protein</fullName>
    </submittedName>
</protein>
<evidence type="ECO:0000313" key="1">
    <source>
        <dbReference type="EMBL" id="TFK58615.1"/>
    </source>
</evidence>
<gene>
    <name evidence="1" type="ORF">BDN72DRAFT_906578</name>
</gene>
<sequence>MYPLTADFLSFSSKTLNPYQIFEVEMAHNKYNKSALTLTSDTSIDMTPIDGRVATVSQDQKWFITTPNQTFIPEPPFRSNRAVIQRCDY</sequence>
<evidence type="ECO:0000313" key="2">
    <source>
        <dbReference type="Proteomes" id="UP000308600"/>
    </source>
</evidence>
<dbReference type="EMBL" id="ML209274">
    <property type="protein sequence ID" value="TFK58615.1"/>
    <property type="molecule type" value="Genomic_DNA"/>
</dbReference>